<sequence>MLCQKVNQGFFSIFFLTIIKFYLTKYLIIFLICSLVSKWEFEAKCLQKSIIHTMLKGKLGVFLSIFPMIIKFY</sequence>
<accession>A0A397S7A4</accession>
<proteinExistence type="predicted"/>
<dbReference type="Proteomes" id="UP000265703">
    <property type="component" value="Unassembled WGS sequence"/>
</dbReference>
<keyword evidence="1" id="KW-0472">Membrane</keyword>
<feature type="transmembrane region" description="Helical" evidence="1">
    <location>
        <begin position="49"/>
        <end position="70"/>
    </location>
</feature>
<dbReference type="AlphaFoldDB" id="A0A397S7A4"/>
<keyword evidence="1" id="KW-0812">Transmembrane</keyword>
<comment type="caution">
    <text evidence="2">The sequence shown here is derived from an EMBL/GenBank/DDBJ whole genome shotgun (WGS) entry which is preliminary data.</text>
</comment>
<organism evidence="2 3">
    <name type="scientific">Glomus cerebriforme</name>
    <dbReference type="NCBI Taxonomy" id="658196"/>
    <lineage>
        <taxon>Eukaryota</taxon>
        <taxon>Fungi</taxon>
        <taxon>Fungi incertae sedis</taxon>
        <taxon>Mucoromycota</taxon>
        <taxon>Glomeromycotina</taxon>
        <taxon>Glomeromycetes</taxon>
        <taxon>Glomerales</taxon>
        <taxon>Glomeraceae</taxon>
        <taxon>Glomus</taxon>
    </lineage>
</organism>
<keyword evidence="1" id="KW-1133">Transmembrane helix</keyword>
<keyword evidence="3" id="KW-1185">Reference proteome</keyword>
<name>A0A397S7A4_9GLOM</name>
<dbReference type="EMBL" id="QKYT01000807">
    <property type="protein sequence ID" value="RIA81372.1"/>
    <property type="molecule type" value="Genomic_DNA"/>
</dbReference>
<gene>
    <name evidence="2" type="ORF">C1645_563717</name>
</gene>
<reference evidence="2 3" key="1">
    <citation type="submission" date="2018-06" db="EMBL/GenBank/DDBJ databases">
        <title>Comparative genomics reveals the genomic features of Rhizophagus irregularis, R. cerebriforme, R. diaphanum and Gigaspora rosea, and their symbiotic lifestyle signature.</title>
        <authorList>
            <person name="Morin E."/>
            <person name="San Clemente H."/>
            <person name="Chen E.C.H."/>
            <person name="De La Providencia I."/>
            <person name="Hainaut M."/>
            <person name="Kuo A."/>
            <person name="Kohler A."/>
            <person name="Murat C."/>
            <person name="Tang N."/>
            <person name="Roy S."/>
            <person name="Loubradou J."/>
            <person name="Henrissat B."/>
            <person name="Grigoriev I.V."/>
            <person name="Corradi N."/>
            <person name="Roux C."/>
            <person name="Martin F.M."/>
        </authorList>
    </citation>
    <scope>NUCLEOTIDE SEQUENCE [LARGE SCALE GENOMIC DNA]</scope>
    <source>
        <strain evidence="2 3">DAOM 227022</strain>
    </source>
</reference>
<evidence type="ECO:0000256" key="1">
    <source>
        <dbReference type="SAM" id="Phobius"/>
    </source>
</evidence>
<protein>
    <submittedName>
        <fullName evidence="2">Uncharacterized protein</fullName>
    </submittedName>
</protein>
<feature type="transmembrane region" description="Helical" evidence="1">
    <location>
        <begin position="12"/>
        <end position="37"/>
    </location>
</feature>
<evidence type="ECO:0000313" key="2">
    <source>
        <dbReference type="EMBL" id="RIA81372.1"/>
    </source>
</evidence>
<evidence type="ECO:0000313" key="3">
    <source>
        <dbReference type="Proteomes" id="UP000265703"/>
    </source>
</evidence>